<dbReference type="SUPFAM" id="SSF47794">
    <property type="entry name" value="Rad51 N-terminal domain-like"/>
    <property type="match status" value="1"/>
</dbReference>
<dbReference type="GO" id="GO:0000166">
    <property type="term" value="F:nucleotide binding"/>
    <property type="evidence" value="ECO:0007669"/>
    <property type="project" value="InterPro"/>
</dbReference>
<protein>
    <recommendedName>
        <fullName evidence="1">site-specific DNA-methyltransferase (adenine-specific)</fullName>
        <ecNumber evidence="1">2.1.1.72</ecNumber>
    </recommendedName>
</protein>
<dbReference type="GO" id="GO:0009007">
    <property type="term" value="F:site-specific DNA-methyltransferase (adenine-specific) activity"/>
    <property type="evidence" value="ECO:0007669"/>
    <property type="project" value="UniProtKB-EC"/>
</dbReference>
<evidence type="ECO:0000256" key="4">
    <source>
        <dbReference type="ARBA" id="ARBA00047942"/>
    </source>
</evidence>
<dbReference type="InterPro" id="IPR010995">
    <property type="entry name" value="DNA_repair_Rad51/TF_NusA_a-hlx"/>
</dbReference>
<evidence type="ECO:0000256" key="2">
    <source>
        <dbReference type="ARBA" id="ARBA00022603"/>
    </source>
</evidence>
<evidence type="ECO:0000313" key="6">
    <source>
        <dbReference type="EMBL" id="AIF02964.1"/>
    </source>
</evidence>
<dbReference type="EC" id="2.1.1.72" evidence="1"/>
<dbReference type="Pfam" id="PF14520">
    <property type="entry name" value="HHH_5"/>
    <property type="match status" value="1"/>
</dbReference>
<keyword evidence="3" id="KW-0808">Transferase</keyword>
<evidence type="ECO:0000256" key="3">
    <source>
        <dbReference type="ARBA" id="ARBA00022679"/>
    </source>
</evidence>
<sequence>MPEYGGNDSPSRRRKRAALAYAIDALRHFKVLDPACGSANFLYIAYREIKRLEAIMFELFNDISLQNTQFNLDAFTFIYPENMFGFEIEEWSASVGRLVMALAGLSTAIDFDIGQAPLPLNNSANIRCVDALLDVEQEVQREWGNFAIQSTEDSHPNFVNIIIGNPPFKGGRKLRQALGADYTELLFTQYNGQLKRGADLAAYWVRKAEDCLIQGRCDAFGLVTTSSITQPASVGVLDYGLENGLVISLAHRIRDWPNSAASQPISITCMERDDEGAQFVNFLNTIPGVNEEIVSGILNSGLDNFLSILEYDSISMDHGIEQLSLIEGINEELAIRIMNSTNNHCNLRISQPPRLATERNGELEECDRIYKHLRNFDMQPMLDPLAANMGRCPQGYKGFYKENPGGLMITEAQAQNLLEQSNGDNGPDNCDVVLNFAPGSYMDNRQYEWIIDFKEMAYDDAIEYLGPFAHLEENGRQDNVLSKDEDSYGRLFPVWWQPWRPRPEIRDAIESHELEEYFIRREVSMFHHFEVIPSNIVPDGTLQVITHDERWRLGVLLSDVHRYWWQLVSGSRGAGNRYQSYVYESFPFVEPTDDQRTAIEQAVQAYYARIDNLLTLPQYDNLRAVLVDNPAVLRAAKDNITRTVYPLYGLQAEETYSVEQIENAVAQIKETHLLIDEVNFLNQQIESLDRIPGVGENAVSLLTQSGINTYQQIVDAQVVGLIEIEGFNAARANSIIDYCNTIFIRIAQINQILNNP</sequence>
<comment type="catalytic activity">
    <reaction evidence="4">
        <text>a 2'-deoxyadenosine in DNA + S-adenosyl-L-methionine = an N(6)-methyl-2'-deoxyadenosine in DNA + S-adenosyl-L-homocysteine + H(+)</text>
        <dbReference type="Rhea" id="RHEA:15197"/>
        <dbReference type="Rhea" id="RHEA-COMP:12418"/>
        <dbReference type="Rhea" id="RHEA-COMP:12419"/>
        <dbReference type="ChEBI" id="CHEBI:15378"/>
        <dbReference type="ChEBI" id="CHEBI:57856"/>
        <dbReference type="ChEBI" id="CHEBI:59789"/>
        <dbReference type="ChEBI" id="CHEBI:90615"/>
        <dbReference type="ChEBI" id="CHEBI:90616"/>
        <dbReference type="EC" id="2.1.1.72"/>
    </reaction>
</comment>
<evidence type="ECO:0000259" key="5">
    <source>
        <dbReference type="Pfam" id="PF20473"/>
    </source>
</evidence>
<dbReference type="Gene3D" id="3.40.50.150">
    <property type="entry name" value="Vaccinia Virus protein VP39"/>
    <property type="match status" value="1"/>
</dbReference>
<accession>A0A075GGJ9</accession>
<dbReference type="InterPro" id="IPR046816">
    <property type="entry name" value="MmeI_Mtase"/>
</dbReference>
<dbReference type="Pfam" id="PF20473">
    <property type="entry name" value="MmeI_Mtase"/>
    <property type="match status" value="1"/>
</dbReference>
<dbReference type="SUPFAM" id="SSF53335">
    <property type="entry name" value="S-adenosyl-L-methionine-dependent methyltransferases"/>
    <property type="match status" value="1"/>
</dbReference>
<dbReference type="EMBL" id="KF900666">
    <property type="protein sequence ID" value="AIF02964.1"/>
    <property type="molecule type" value="Genomic_DNA"/>
</dbReference>
<name>A0A075GGJ9_9EURY</name>
<dbReference type="AlphaFoldDB" id="A0A075GGJ9"/>
<dbReference type="PANTHER" id="PTHR33841">
    <property type="entry name" value="DNA METHYLTRANSFERASE YEEA-RELATED"/>
    <property type="match status" value="1"/>
</dbReference>
<organism evidence="6">
    <name type="scientific">uncultured marine group II/III euryarchaeote KM3_15_H06</name>
    <dbReference type="NCBI Taxonomy" id="1457911"/>
    <lineage>
        <taxon>Archaea</taxon>
        <taxon>Methanobacteriati</taxon>
        <taxon>Methanobacteriota</taxon>
        <taxon>environmental samples</taxon>
    </lineage>
</organism>
<reference evidence="6" key="1">
    <citation type="journal article" date="2014" name="Genome Biol. Evol.">
        <title>Pangenome evidence for extensive interdomain horizontal transfer affecting lineage core and shell genes in uncultured planktonic thaumarchaeota and euryarchaeota.</title>
        <authorList>
            <person name="Deschamps P."/>
            <person name="Zivanovic Y."/>
            <person name="Moreira D."/>
            <person name="Rodriguez-Valera F."/>
            <person name="Lopez-Garcia P."/>
        </authorList>
    </citation>
    <scope>NUCLEOTIDE SEQUENCE</scope>
</reference>
<proteinExistence type="predicted"/>
<feature type="domain" description="MmeI-like DNA-methyltransferase" evidence="5">
    <location>
        <begin position="16"/>
        <end position="263"/>
    </location>
</feature>
<dbReference type="InterPro" id="IPR029063">
    <property type="entry name" value="SAM-dependent_MTases_sf"/>
</dbReference>
<dbReference type="Gene3D" id="1.10.150.20">
    <property type="entry name" value="5' to 3' exonuclease, C-terminal subdomain"/>
    <property type="match status" value="1"/>
</dbReference>
<dbReference type="InterPro" id="IPR050953">
    <property type="entry name" value="N4_N6_ade-DNA_methylase"/>
</dbReference>
<evidence type="ECO:0000256" key="1">
    <source>
        <dbReference type="ARBA" id="ARBA00011900"/>
    </source>
</evidence>
<keyword evidence="2 6" id="KW-0489">Methyltransferase</keyword>
<dbReference type="PANTHER" id="PTHR33841:SF1">
    <property type="entry name" value="DNA METHYLTRANSFERASE A"/>
    <property type="match status" value="1"/>
</dbReference>
<dbReference type="GO" id="GO:0032259">
    <property type="term" value="P:methylation"/>
    <property type="evidence" value="ECO:0007669"/>
    <property type="project" value="UniProtKB-KW"/>
</dbReference>